<evidence type="ECO:0000313" key="3">
    <source>
        <dbReference type="Proteomes" id="UP000567885"/>
    </source>
</evidence>
<dbReference type="EMBL" id="JAAGWQ010000198">
    <property type="protein sequence ID" value="KAF5660284.1"/>
    <property type="molecule type" value="Genomic_DNA"/>
</dbReference>
<organism evidence="2 3">
    <name type="scientific">Fusarium heterosporum</name>
    <dbReference type="NCBI Taxonomy" id="42747"/>
    <lineage>
        <taxon>Eukaryota</taxon>
        <taxon>Fungi</taxon>
        <taxon>Dikarya</taxon>
        <taxon>Ascomycota</taxon>
        <taxon>Pezizomycotina</taxon>
        <taxon>Sordariomycetes</taxon>
        <taxon>Hypocreomycetidae</taxon>
        <taxon>Hypocreales</taxon>
        <taxon>Nectriaceae</taxon>
        <taxon>Fusarium</taxon>
        <taxon>Fusarium heterosporum species complex</taxon>
    </lineage>
</organism>
<dbReference type="Proteomes" id="UP000567885">
    <property type="component" value="Unassembled WGS sequence"/>
</dbReference>
<dbReference type="OrthoDB" id="3660917at2759"/>
<proteinExistence type="predicted"/>
<dbReference type="AlphaFoldDB" id="A0A8H5T0H7"/>
<keyword evidence="3" id="KW-1185">Reference proteome</keyword>
<gene>
    <name evidence="2" type="ORF">FHETE_9026</name>
</gene>
<reference evidence="2 3" key="1">
    <citation type="submission" date="2020-05" db="EMBL/GenBank/DDBJ databases">
        <title>Identification and distribution of gene clusters putatively required for synthesis of sphingolipid metabolism inhibitors in phylogenetically diverse species of the filamentous fungus Fusarium.</title>
        <authorList>
            <person name="Kim H.-S."/>
            <person name="Busman M."/>
            <person name="Brown D.W."/>
            <person name="Divon H."/>
            <person name="Uhlig S."/>
            <person name="Proctor R.H."/>
        </authorList>
    </citation>
    <scope>NUCLEOTIDE SEQUENCE [LARGE SCALE GENOMIC DNA]</scope>
    <source>
        <strain evidence="2 3">NRRL 20693</strain>
    </source>
</reference>
<protein>
    <submittedName>
        <fullName evidence="2">Uncharacterized protein</fullName>
    </submittedName>
</protein>
<name>A0A8H5T0H7_FUSHE</name>
<evidence type="ECO:0000256" key="1">
    <source>
        <dbReference type="SAM" id="MobiDB-lite"/>
    </source>
</evidence>
<accession>A0A8H5T0H7</accession>
<feature type="compositionally biased region" description="Basic and acidic residues" evidence="1">
    <location>
        <begin position="122"/>
        <end position="144"/>
    </location>
</feature>
<sequence>MSRSGSKHQLPVSPEATCRGLAYKDLSPEQQEMSDILYNMECHDLELLGIADLGRDGIFRFLDADRNVHYAIALRPALIKALLDRSPYDMEEEKLWRGVDGTKVPEEQWYHPSPGILPAPLSEEHRQEGREINEKNKERFNKIREDSKNYKQRLVFLESDNKL</sequence>
<comment type="caution">
    <text evidence="2">The sequence shown here is derived from an EMBL/GenBank/DDBJ whole genome shotgun (WGS) entry which is preliminary data.</text>
</comment>
<feature type="region of interest" description="Disordered" evidence="1">
    <location>
        <begin position="111"/>
        <end position="144"/>
    </location>
</feature>
<evidence type="ECO:0000313" key="2">
    <source>
        <dbReference type="EMBL" id="KAF5660284.1"/>
    </source>
</evidence>